<organism evidence="2 3">
    <name type="scientific">Stentor coeruleus</name>
    <dbReference type="NCBI Taxonomy" id="5963"/>
    <lineage>
        <taxon>Eukaryota</taxon>
        <taxon>Sar</taxon>
        <taxon>Alveolata</taxon>
        <taxon>Ciliophora</taxon>
        <taxon>Postciliodesmatophora</taxon>
        <taxon>Heterotrichea</taxon>
        <taxon>Heterotrichida</taxon>
        <taxon>Stentoridae</taxon>
        <taxon>Stentor</taxon>
    </lineage>
</organism>
<evidence type="ECO:0000313" key="3">
    <source>
        <dbReference type="Proteomes" id="UP000187209"/>
    </source>
</evidence>
<proteinExistence type="predicted"/>
<dbReference type="OrthoDB" id="311018at2759"/>
<accession>A0A1R2CER1</accession>
<dbReference type="InterPro" id="IPR003409">
    <property type="entry name" value="MORN"/>
</dbReference>
<reference evidence="2 3" key="1">
    <citation type="submission" date="2016-11" db="EMBL/GenBank/DDBJ databases">
        <title>The macronuclear genome of Stentor coeruleus: a giant cell with tiny introns.</title>
        <authorList>
            <person name="Slabodnick M."/>
            <person name="Ruby J.G."/>
            <person name="Reiff S.B."/>
            <person name="Swart E.C."/>
            <person name="Gosai S."/>
            <person name="Prabakaran S."/>
            <person name="Witkowska E."/>
            <person name="Larue G.E."/>
            <person name="Fisher S."/>
            <person name="Freeman R.M."/>
            <person name="Gunawardena J."/>
            <person name="Chu W."/>
            <person name="Stover N.A."/>
            <person name="Gregory B.D."/>
            <person name="Nowacki M."/>
            <person name="Derisi J."/>
            <person name="Roy S.W."/>
            <person name="Marshall W.F."/>
            <person name="Sood P."/>
        </authorList>
    </citation>
    <scope>NUCLEOTIDE SEQUENCE [LARGE SCALE GENOMIC DNA]</scope>
    <source>
        <strain evidence="2">WM001</strain>
    </source>
</reference>
<dbReference type="PANTHER" id="PTHR43215:SF14">
    <property type="entry name" value="RADIAL SPOKE HEAD 1 HOMOLOG"/>
    <property type="match status" value="1"/>
</dbReference>
<dbReference type="PANTHER" id="PTHR43215">
    <property type="entry name" value="RADIAL SPOKE HEAD 1 HOMOLOG"/>
    <property type="match status" value="1"/>
</dbReference>
<keyword evidence="3" id="KW-1185">Reference proteome</keyword>
<name>A0A1R2CER1_9CILI</name>
<keyword evidence="1" id="KW-0677">Repeat</keyword>
<dbReference type="Pfam" id="PF02493">
    <property type="entry name" value="MORN"/>
    <property type="match status" value="3"/>
</dbReference>
<dbReference type="EMBL" id="MPUH01000177">
    <property type="protein sequence ID" value="OMJ87436.1"/>
    <property type="molecule type" value="Genomic_DNA"/>
</dbReference>
<comment type="caution">
    <text evidence="2">The sequence shown here is derived from an EMBL/GenBank/DDBJ whole genome shotgun (WGS) entry which is preliminary data.</text>
</comment>
<gene>
    <name evidence="2" type="ORF">SteCoe_10854</name>
</gene>
<dbReference type="AlphaFoldDB" id="A0A1R2CER1"/>
<sequence>MLNNGNWKCFSLKDQSVYYGEVAYLKPSGDVAHEDSLTNDEKQHLPKLRHGNGVQLFSTTGQSTLCKYHGEWVKDKRHGKGEIFYPNGDIYKGDFQGDKRHGKGCYTWQDGRKYDGEWKNDRMEGFGFFAYPSAFEVRGEFKANYYVINPDLILNPFNEGEDMKEQIRLQVETRKKNAKILEAQQKQVKIHRLASPNLLLETISAIDKTNRIAVIVTSSQTNLSKEDIMQGIPQICEIDLRYLVNLKKNEGKERIREYLRSVCMEVFVNGGCIFLNMDDSAVKYEELYYPDMQEFFHPMSFPATLFRPDIMKKKETWKSFCGEEEAEMSENYFFVLWSKTKYDENLDDQNIVARFEKKFSKVFSLDSVDLILCHSRTEDEPSHRE</sequence>
<evidence type="ECO:0000313" key="2">
    <source>
        <dbReference type="EMBL" id="OMJ87436.1"/>
    </source>
</evidence>
<dbReference type="Proteomes" id="UP000187209">
    <property type="component" value="Unassembled WGS sequence"/>
</dbReference>
<dbReference type="GO" id="GO:0005829">
    <property type="term" value="C:cytosol"/>
    <property type="evidence" value="ECO:0007669"/>
    <property type="project" value="TreeGrafter"/>
</dbReference>
<evidence type="ECO:0000256" key="1">
    <source>
        <dbReference type="ARBA" id="ARBA00022737"/>
    </source>
</evidence>
<dbReference type="SMART" id="SM00698">
    <property type="entry name" value="MORN"/>
    <property type="match status" value="3"/>
</dbReference>
<dbReference type="SUPFAM" id="SSF82185">
    <property type="entry name" value="Histone H3 K4-specific methyltransferase SET7/9 N-terminal domain"/>
    <property type="match status" value="1"/>
</dbReference>
<protein>
    <submittedName>
        <fullName evidence="2">Uncharacterized protein</fullName>
    </submittedName>
</protein>
<dbReference type="Gene3D" id="2.20.110.10">
    <property type="entry name" value="Histone H3 K4-specific methyltransferase SET7/9 N-terminal domain"/>
    <property type="match status" value="2"/>
</dbReference>